<feature type="domain" description="C-type lectin" evidence="8">
    <location>
        <begin position="67"/>
        <end position="207"/>
    </location>
</feature>
<dbReference type="GO" id="GO:0005737">
    <property type="term" value="C:cytoplasm"/>
    <property type="evidence" value="ECO:0007669"/>
    <property type="project" value="TreeGrafter"/>
</dbReference>
<dbReference type="GO" id="GO:0030246">
    <property type="term" value="F:carbohydrate binding"/>
    <property type="evidence" value="ECO:0007669"/>
    <property type="project" value="UniProtKB-KW"/>
</dbReference>
<dbReference type="SMART" id="SM00034">
    <property type="entry name" value="CLECT"/>
    <property type="match status" value="1"/>
</dbReference>
<dbReference type="InterPro" id="IPR051505">
    <property type="entry name" value="C-type_lectin_domain"/>
</dbReference>
<reference evidence="9 10" key="1">
    <citation type="submission" date="2021-04" db="EMBL/GenBank/DDBJ databases">
        <authorList>
            <person name="De Guttry C."/>
            <person name="Zahm M."/>
            <person name="Klopp C."/>
            <person name="Cabau C."/>
            <person name="Louis A."/>
            <person name="Berthelot C."/>
            <person name="Parey E."/>
            <person name="Roest Crollius H."/>
            <person name="Montfort J."/>
            <person name="Robinson-Rechavi M."/>
            <person name="Bucao C."/>
            <person name="Bouchez O."/>
            <person name="Gislard M."/>
            <person name="Lluch J."/>
            <person name="Milhes M."/>
            <person name="Lampietro C."/>
            <person name="Lopez Roques C."/>
            <person name="Donnadieu C."/>
            <person name="Braasch I."/>
            <person name="Desvignes T."/>
            <person name="Postlethwait J."/>
            <person name="Bobe J."/>
            <person name="Wedekind C."/>
            <person name="Guiguen Y."/>
        </authorList>
    </citation>
    <scope>NUCLEOTIDE SEQUENCE [LARGE SCALE GENOMIC DNA]</scope>
    <source>
        <strain evidence="9">Cs_M1</strain>
        <tissue evidence="9">Blood</tissue>
    </source>
</reference>
<keyword evidence="2 7" id="KW-0812">Transmembrane</keyword>
<dbReference type="EMBL" id="JAGTTL010000033">
    <property type="protein sequence ID" value="KAK6295621.1"/>
    <property type="molecule type" value="Genomic_DNA"/>
</dbReference>
<keyword evidence="3" id="KW-0732">Signal</keyword>
<evidence type="ECO:0000256" key="4">
    <source>
        <dbReference type="ARBA" id="ARBA00022734"/>
    </source>
</evidence>
<organism evidence="9 10">
    <name type="scientific">Coregonus suidteri</name>
    <dbReference type="NCBI Taxonomy" id="861788"/>
    <lineage>
        <taxon>Eukaryota</taxon>
        <taxon>Metazoa</taxon>
        <taxon>Chordata</taxon>
        <taxon>Craniata</taxon>
        <taxon>Vertebrata</taxon>
        <taxon>Euteleostomi</taxon>
        <taxon>Actinopterygii</taxon>
        <taxon>Neopterygii</taxon>
        <taxon>Teleostei</taxon>
        <taxon>Protacanthopterygii</taxon>
        <taxon>Salmoniformes</taxon>
        <taxon>Salmonidae</taxon>
        <taxon>Coregoninae</taxon>
        <taxon>Coregonus</taxon>
    </lineage>
</organism>
<evidence type="ECO:0000256" key="2">
    <source>
        <dbReference type="ARBA" id="ARBA00022692"/>
    </source>
</evidence>
<evidence type="ECO:0000313" key="10">
    <source>
        <dbReference type="Proteomes" id="UP001356427"/>
    </source>
</evidence>
<dbReference type="InterPro" id="IPR016187">
    <property type="entry name" value="CTDL_fold"/>
</dbReference>
<dbReference type="InterPro" id="IPR001304">
    <property type="entry name" value="C-type_lectin-like"/>
</dbReference>
<evidence type="ECO:0000256" key="5">
    <source>
        <dbReference type="ARBA" id="ARBA00022989"/>
    </source>
</evidence>
<dbReference type="InterPro" id="IPR016186">
    <property type="entry name" value="C-type_lectin-like/link_sf"/>
</dbReference>
<keyword evidence="10" id="KW-1185">Reference proteome</keyword>
<dbReference type="Gene3D" id="3.10.100.10">
    <property type="entry name" value="Mannose-Binding Protein A, subunit A"/>
    <property type="match status" value="1"/>
</dbReference>
<evidence type="ECO:0000256" key="1">
    <source>
        <dbReference type="ARBA" id="ARBA00004479"/>
    </source>
</evidence>
<dbReference type="Pfam" id="PF00059">
    <property type="entry name" value="Lectin_C"/>
    <property type="match status" value="1"/>
</dbReference>
<keyword evidence="5 7" id="KW-1133">Transmembrane helix</keyword>
<evidence type="ECO:0000259" key="8">
    <source>
        <dbReference type="PROSITE" id="PS50041"/>
    </source>
</evidence>
<name>A0AAN8KVK0_9TELE</name>
<dbReference type="GO" id="GO:0016020">
    <property type="term" value="C:membrane"/>
    <property type="evidence" value="ECO:0007669"/>
    <property type="project" value="UniProtKB-SubCell"/>
</dbReference>
<dbReference type="GO" id="GO:0050772">
    <property type="term" value="P:positive regulation of axonogenesis"/>
    <property type="evidence" value="ECO:0007669"/>
    <property type="project" value="TreeGrafter"/>
</dbReference>
<evidence type="ECO:0000313" key="9">
    <source>
        <dbReference type="EMBL" id="KAK6295621.1"/>
    </source>
</evidence>
<keyword evidence="4" id="KW-0430">Lectin</keyword>
<dbReference type="FunFam" id="3.10.100.10:FF:000006">
    <property type="entry name" value="Layilin b"/>
    <property type="match status" value="1"/>
</dbReference>
<dbReference type="SUPFAM" id="SSF56436">
    <property type="entry name" value="C-type lectin-like"/>
    <property type="match status" value="1"/>
</dbReference>
<dbReference type="PANTHER" id="PTHR14789:SF2">
    <property type="entry name" value="LAYILIN"/>
    <property type="match status" value="1"/>
</dbReference>
<dbReference type="Proteomes" id="UP001356427">
    <property type="component" value="Unassembled WGS sequence"/>
</dbReference>
<keyword evidence="6 7" id="KW-0472">Membrane</keyword>
<dbReference type="PROSITE" id="PS50041">
    <property type="entry name" value="C_TYPE_LECTIN_2"/>
    <property type="match status" value="1"/>
</dbReference>
<proteinExistence type="predicted"/>
<comment type="caution">
    <text evidence="9">The sequence shown here is derived from an EMBL/GenBank/DDBJ whole genome shotgun (WGS) entry which is preliminary data.</text>
</comment>
<accession>A0AAN8KVK0</accession>
<evidence type="ECO:0000256" key="6">
    <source>
        <dbReference type="ARBA" id="ARBA00023136"/>
    </source>
</evidence>
<dbReference type="PANTHER" id="PTHR14789">
    <property type="entry name" value="CHONDROLECTIN VARIANT CHODLFDELTAE"/>
    <property type="match status" value="1"/>
</dbReference>
<evidence type="ECO:0000256" key="3">
    <source>
        <dbReference type="ARBA" id="ARBA00022729"/>
    </source>
</evidence>
<feature type="non-terminal residue" evidence="9">
    <location>
        <position position="1"/>
    </location>
</feature>
<evidence type="ECO:0000256" key="7">
    <source>
        <dbReference type="SAM" id="Phobius"/>
    </source>
</evidence>
<sequence>SDWTISHCFPLSGFDGWPRICSNLRKRFSEDEEMDFIKLLGTVLAVFCHPGFTKLELNGQRICRRGTERPCYRINYFQDSRRRATFDDARQACRTDGGELLSIETDNEQRLVERFIQQLQATDGDFWIGLHRSPRHRVTTIGCPSQYYWLDGSKARFRNWHWDEPSCGNEMCVVLYHQPSAPPDEGGHFMFKWNDDNCNTKNNFVCKYSEEKLPVFTVAWNSIYTVAPIISLMPNLPSATVSDEKTKIGLSESSVSLSDNALFVTYILFATIPIILLLLVATGVFCYKRAVKRRKSQTDSYPEQEQWGTMSTAACNIQVPYAYQDITKFQPANLQSMAPETIKKMSFCASSSFDSQCDDYENVSNKETVTDSGFVTNDIYEACQDQGRHYLNETGWVENEIYE</sequence>
<feature type="transmembrane region" description="Helical" evidence="7">
    <location>
        <begin position="263"/>
        <end position="287"/>
    </location>
</feature>
<comment type="subcellular location">
    <subcellularLocation>
        <location evidence="1">Membrane</location>
        <topology evidence="1">Single-pass type I membrane protein</topology>
    </subcellularLocation>
</comment>
<gene>
    <name evidence="9" type="ORF">J4Q44_G00333340</name>
</gene>
<protein>
    <recommendedName>
        <fullName evidence="8">C-type lectin domain-containing protein</fullName>
    </recommendedName>
</protein>
<dbReference type="AlphaFoldDB" id="A0AAN8KVK0"/>